<name>A0A0A9GMF9_ARUDO</name>
<evidence type="ECO:0000313" key="1">
    <source>
        <dbReference type="EMBL" id="JAE25637.1"/>
    </source>
</evidence>
<sequence length="31" mass="3410">MSVLVRIERCLEGVIDQCLDLDSCTITAIIS</sequence>
<accession>A0A0A9GMF9</accession>
<proteinExistence type="predicted"/>
<reference evidence="1" key="2">
    <citation type="journal article" date="2015" name="Data Brief">
        <title>Shoot transcriptome of the giant reed, Arundo donax.</title>
        <authorList>
            <person name="Barrero R.A."/>
            <person name="Guerrero F.D."/>
            <person name="Moolhuijzen P."/>
            <person name="Goolsby J.A."/>
            <person name="Tidwell J."/>
            <person name="Bellgard S.E."/>
            <person name="Bellgard M.I."/>
        </authorList>
    </citation>
    <scope>NUCLEOTIDE SEQUENCE</scope>
    <source>
        <tissue evidence="1">Shoot tissue taken approximately 20 cm above the soil surface</tissue>
    </source>
</reference>
<reference evidence="1" key="1">
    <citation type="submission" date="2014-09" db="EMBL/GenBank/DDBJ databases">
        <authorList>
            <person name="Magalhaes I.L.F."/>
            <person name="Oliveira U."/>
            <person name="Santos F.R."/>
            <person name="Vidigal T.H.D.A."/>
            <person name="Brescovit A.D."/>
            <person name="Santos A.J."/>
        </authorList>
    </citation>
    <scope>NUCLEOTIDE SEQUENCE</scope>
    <source>
        <tissue evidence="1">Shoot tissue taken approximately 20 cm above the soil surface</tissue>
    </source>
</reference>
<dbReference type="EMBL" id="GBRH01172259">
    <property type="protein sequence ID" value="JAE25637.1"/>
    <property type="molecule type" value="Transcribed_RNA"/>
</dbReference>
<organism evidence="1">
    <name type="scientific">Arundo donax</name>
    <name type="common">Giant reed</name>
    <name type="synonym">Donax arundinaceus</name>
    <dbReference type="NCBI Taxonomy" id="35708"/>
    <lineage>
        <taxon>Eukaryota</taxon>
        <taxon>Viridiplantae</taxon>
        <taxon>Streptophyta</taxon>
        <taxon>Embryophyta</taxon>
        <taxon>Tracheophyta</taxon>
        <taxon>Spermatophyta</taxon>
        <taxon>Magnoliopsida</taxon>
        <taxon>Liliopsida</taxon>
        <taxon>Poales</taxon>
        <taxon>Poaceae</taxon>
        <taxon>PACMAD clade</taxon>
        <taxon>Arundinoideae</taxon>
        <taxon>Arundineae</taxon>
        <taxon>Arundo</taxon>
    </lineage>
</organism>
<dbReference type="AlphaFoldDB" id="A0A0A9GMF9"/>
<protein>
    <submittedName>
        <fullName evidence="1">Uncharacterized protein</fullName>
    </submittedName>
</protein>